<dbReference type="GO" id="GO:0006400">
    <property type="term" value="P:tRNA modification"/>
    <property type="evidence" value="ECO:0007669"/>
    <property type="project" value="InterPro"/>
</dbReference>
<dbReference type="GO" id="GO:0003723">
    <property type="term" value="F:RNA binding"/>
    <property type="evidence" value="ECO:0007669"/>
    <property type="project" value="UniProtKB-UniRule"/>
</dbReference>
<dbReference type="InterPro" id="IPR040183">
    <property type="entry name" value="THUMPD1-like"/>
</dbReference>
<evidence type="ECO:0000313" key="5">
    <source>
        <dbReference type="Proteomes" id="UP000224854"/>
    </source>
</evidence>
<dbReference type="PANTHER" id="PTHR13452">
    <property type="entry name" value="THUMP DOMAIN CONTAINING PROTEIN 1-RELATED"/>
    <property type="match status" value="1"/>
</dbReference>
<reference evidence="4 5" key="1">
    <citation type="submission" date="2017-06" db="EMBL/GenBank/DDBJ databases">
        <title>Ant-infecting Ophiocordyceps genomes reveal a high diversity of potential behavioral manipulation genes and a possible major role for enterotoxins.</title>
        <authorList>
            <person name="De Bekker C."/>
            <person name="Evans H.C."/>
            <person name="Brachmann A."/>
            <person name="Hughes D.P."/>
        </authorList>
    </citation>
    <scope>NUCLEOTIDE SEQUENCE [LARGE SCALE GENOMIC DNA]</scope>
    <source>
        <strain evidence="4 5">1348a</strain>
    </source>
</reference>
<sequence length="301" mass="33157">MTESVQKTKQRPGAWALQGKDSKKAKCGAGGRWKTPHHKAKAADKAKMGTALEVGDAGIWVTFVRGMGSKAVREFRELCDEYGETLYGLKRPGAEEGVGVEQADQDESIEASVQRELSVMKAEQQEKPDSGAFSMVKTGLECLVFIKTLAPVNAGELVVKMCEDARDCGDARRRKVKYINRLTPVVDTNKATERGMERVARTVLAPHFGLADGGGKQAIGDASTYAVRYKIRKHGGALTSSHVISQVAGLIHGRHRVDLEQPDKVILVEIFQLFCGMAVVDGREWEELKRYNMHQLYGMHD</sequence>
<organism evidence="4 5">
    <name type="scientific">Ophiocordyceps australis</name>
    <dbReference type="NCBI Taxonomy" id="1399860"/>
    <lineage>
        <taxon>Eukaryota</taxon>
        <taxon>Fungi</taxon>
        <taxon>Dikarya</taxon>
        <taxon>Ascomycota</taxon>
        <taxon>Pezizomycotina</taxon>
        <taxon>Sordariomycetes</taxon>
        <taxon>Hypocreomycetidae</taxon>
        <taxon>Hypocreales</taxon>
        <taxon>Ophiocordycipitaceae</taxon>
        <taxon>Ophiocordyceps</taxon>
    </lineage>
</organism>
<dbReference type="CDD" id="cd11717">
    <property type="entry name" value="THUMP_THUMPD1_like"/>
    <property type="match status" value="1"/>
</dbReference>
<evidence type="ECO:0000259" key="3">
    <source>
        <dbReference type="PROSITE" id="PS51165"/>
    </source>
</evidence>
<dbReference type="InterPro" id="IPR004114">
    <property type="entry name" value="THUMP_dom"/>
</dbReference>
<proteinExistence type="predicted"/>
<dbReference type="OrthoDB" id="367221at2759"/>
<dbReference type="PANTHER" id="PTHR13452:SF10">
    <property type="entry name" value="THUMP DOMAIN-CONTAINING PROTEIN 1"/>
    <property type="match status" value="1"/>
</dbReference>
<dbReference type="Pfam" id="PF02926">
    <property type="entry name" value="THUMP"/>
    <property type="match status" value="1"/>
</dbReference>
<accession>A0A2C5YBI0</accession>
<dbReference type="AlphaFoldDB" id="A0A2C5YBI0"/>
<dbReference type="Proteomes" id="UP000224854">
    <property type="component" value="Unassembled WGS sequence"/>
</dbReference>
<feature type="domain" description="THUMP" evidence="3">
    <location>
        <begin position="167"/>
        <end position="281"/>
    </location>
</feature>
<evidence type="ECO:0000313" key="4">
    <source>
        <dbReference type="EMBL" id="PHH66855.1"/>
    </source>
</evidence>
<keyword evidence="1" id="KW-0694">RNA-binding</keyword>
<name>A0A2C5YBI0_9HYPO</name>
<evidence type="ECO:0000256" key="2">
    <source>
        <dbReference type="SAM" id="MobiDB-lite"/>
    </source>
</evidence>
<dbReference type="EMBL" id="NJEU01001461">
    <property type="protein sequence ID" value="PHH66855.1"/>
    <property type="molecule type" value="Genomic_DNA"/>
</dbReference>
<evidence type="ECO:0000256" key="1">
    <source>
        <dbReference type="PROSITE-ProRule" id="PRU00529"/>
    </source>
</evidence>
<protein>
    <recommendedName>
        <fullName evidence="3">THUMP domain-containing protein</fullName>
    </recommendedName>
</protein>
<feature type="region of interest" description="Disordered" evidence="2">
    <location>
        <begin position="1"/>
        <end position="44"/>
    </location>
</feature>
<dbReference type="SUPFAM" id="SSF143437">
    <property type="entry name" value="THUMP domain-like"/>
    <property type="match status" value="1"/>
</dbReference>
<comment type="caution">
    <text evidence="4">The sequence shown here is derived from an EMBL/GenBank/DDBJ whole genome shotgun (WGS) entry which is preliminary data.</text>
</comment>
<gene>
    <name evidence="4" type="ORF">CDD82_1518</name>
</gene>
<dbReference type="PROSITE" id="PS51165">
    <property type="entry name" value="THUMP"/>
    <property type="match status" value="1"/>
</dbReference>
<keyword evidence="5" id="KW-1185">Reference proteome</keyword>
<dbReference type="Gene3D" id="3.30.2300.10">
    <property type="entry name" value="THUMP superfamily"/>
    <property type="match status" value="1"/>
</dbReference>